<organism evidence="1 2">
    <name type="scientific">Methylobacter tundripaludum</name>
    <dbReference type="NCBI Taxonomy" id="173365"/>
    <lineage>
        <taxon>Bacteria</taxon>
        <taxon>Pseudomonadati</taxon>
        <taxon>Pseudomonadota</taxon>
        <taxon>Gammaproteobacteria</taxon>
        <taxon>Methylococcales</taxon>
        <taxon>Methylococcaceae</taxon>
        <taxon>Methylobacter</taxon>
    </lineage>
</organism>
<dbReference type="AlphaFoldDB" id="A0A2S6HAA1"/>
<reference evidence="1 2" key="1">
    <citation type="submission" date="2018-02" db="EMBL/GenBank/DDBJ databases">
        <title>Subsurface microbial communities from deep shales in Ohio and West Virginia, USA.</title>
        <authorList>
            <person name="Wrighton K."/>
        </authorList>
    </citation>
    <scope>NUCLEOTIDE SEQUENCE [LARGE SCALE GENOMIC DNA]</scope>
    <source>
        <strain evidence="1 2">OWC-DMM</strain>
    </source>
</reference>
<evidence type="ECO:0000313" key="2">
    <source>
        <dbReference type="Proteomes" id="UP000240010"/>
    </source>
</evidence>
<protein>
    <submittedName>
        <fullName evidence="1">Uncharacterized protein</fullName>
    </submittedName>
</protein>
<evidence type="ECO:0000313" key="1">
    <source>
        <dbReference type="EMBL" id="PPK74407.1"/>
    </source>
</evidence>
<comment type="caution">
    <text evidence="1">The sequence shown here is derived from an EMBL/GenBank/DDBJ whole genome shotgun (WGS) entry which is preliminary data.</text>
</comment>
<gene>
    <name evidence="1" type="ORF">B0F87_10949</name>
</gene>
<sequence length="158" mass="18321">MLVLQIVTKQWDKSQRTAAHVLKRANLPNRYPITFPPAFYEFNKQCVIDQHGDDVQGGRLKYAQRADGKIKFDRFQLSLEDKVIAYLGATQPDKAPNVIGSLNNQWVQCSYADRYSIFEGGFYYWLYEEVTLNAICISEFNDNVFMDTEPALVFEDFQ</sequence>
<accession>A0A2S6HAA1</accession>
<name>A0A2S6HAA1_9GAMM</name>
<dbReference type="EMBL" id="PTIZ01000009">
    <property type="protein sequence ID" value="PPK74407.1"/>
    <property type="molecule type" value="Genomic_DNA"/>
</dbReference>
<proteinExistence type="predicted"/>
<dbReference type="RefSeq" id="WP_104429766.1">
    <property type="nucleotide sequence ID" value="NZ_PTIZ01000009.1"/>
</dbReference>
<dbReference type="Proteomes" id="UP000240010">
    <property type="component" value="Unassembled WGS sequence"/>
</dbReference>